<dbReference type="KEGG" id="bid:Bind_3743"/>
<dbReference type="Proteomes" id="UP000001695">
    <property type="component" value="Plasmid pBIND01"/>
</dbReference>
<proteinExistence type="predicted"/>
<accession>B2IL93</accession>
<organism evidence="1 2">
    <name type="scientific">Beijerinckia indica subsp. indica (strain ATCC 9039 / DSM 1715 / NCIMB 8712)</name>
    <dbReference type="NCBI Taxonomy" id="395963"/>
    <lineage>
        <taxon>Bacteria</taxon>
        <taxon>Pseudomonadati</taxon>
        <taxon>Pseudomonadota</taxon>
        <taxon>Alphaproteobacteria</taxon>
        <taxon>Hyphomicrobiales</taxon>
        <taxon>Beijerinckiaceae</taxon>
        <taxon>Beijerinckia</taxon>
    </lineage>
</organism>
<keyword evidence="2" id="KW-1185">Reference proteome</keyword>
<sequence>MKESTPMTQRFSSRFNGREAFVQLPQDVQIEIGGLALELILAWNGQDAYDDPRVKT</sequence>
<keyword evidence="1" id="KW-0614">Plasmid</keyword>
<dbReference type="EMBL" id="CP001017">
    <property type="protein sequence ID" value="ACB97293.1"/>
    <property type="molecule type" value="Genomic_DNA"/>
</dbReference>
<reference evidence="1 2" key="1">
    <citation type="submission" date="2008-03" db="EMBL/GenBank/DDBJ databases">
        <title>Complete sequence of plasmid1 of Beijerinckia indica subsp. indica ATCC 9039.</title>
        <authorList>
            <consortium name="US DOE Joint Genome Institute"/>
            <person name="Copeland A."/>
            <person name="Lucas S."/>
            <person name="Lapidus A."/>
            <person name="Glavina del Rio T."/>
            <person name="Dalin E."/>
            <person name="Tice H."/>
            <person name="Bruce D."/>
            <person name="Goodwin L."/>
            <person name="Pitluck S."/>
            <person name="LaButti K."/>
            <person name="Schmutz J."/>
            <person name="Larimer F."/>
            <person name="Land M."/>
            <person name="Hauser L."/>
            <person name="Kyrpides N."/>
            <person name="Mikhailova N."/>
            <person name="Dunfield P.F."/>
            <person name="Dedysh S.N."/>
            <person name="Liesack W."/>
            <person name="Saw J.H."/>
            <person name="Alam M."/>
            <person name="Chen Y."/>
            <person name="Murrell J.C."/>
            <person name="Richardson P."/>
        </authorList>
    </citation>
    <scope>NUCLEOTIDE SEQUENCE [LARGE SCALE GENOMIC DNA]</scope>
    <source>
        <strain evidence="2">ATCC 9039 / DSM 1715 / NCIMB 8712</strain>
        <plasmid evidence="1 2">pBIND01</plasmid>
    </source>
</reference>
<name>B2IL93_BEII9</name>
<dbReference type="AlphaFoldDB" id="B2IL93"/>
<evidence type="ECO:0000313" key="1">
    <source>
        <dbReference type="EMBL" id="ACB97293.1"/>
    </source>
</evidence>
<dbReference type="HOGENOM" id="CLU_3004883_0_0_5"/>
<geneLocation type="plasmid" evidence="1 2">
    <name>pBIND01</name>
</geneLocation>
<gene>
    <name evidence="1" type="ordered locus">Bind_3743</name>
</gene>
<evidence type="ECO:0000313" key="2">
    <source>
        <dbReference type="Proteomes" id="UP000001695"/>
    </source>
</evidence>
<protein>
    <submittedName>
        <fullName evidence="1">Uncharacterized protein</fullName>
    </submittedName>
</protein>